<keyword evidence="9" id="KW-0325">Glycoprotein</keyword>
<comment type="similarity">
    <text evidence="3 10">Belongs to the PIGX family.</text>
</comment>
<dbReference type="PANTHER" id="PTHR28650">
    <property type="entry name" value="PHOSPHATIDYLINOSITOL-GLYCAN BIOSYNTHESIS CLASS X PROTEIN"/>
    <property type="match status" value="1"/>
</dbReference>
<feature type="transmembrane region" description="Helical" evidence="10">
    <location>
        <begin position="214"/>
        <end position="237"/>
    </location>
</feature>
<reference evidence="11" key="2">
    <citation type="submission" date="2020-05" db="UniProtKB">
        <authorList>
            <consortium name="EnsemblMetazoa"/>
        </authorList>
    </citation>
    <scope>IDENTIFICATION</scope>
    <source>
        <strain evidence="11">A-37</strain>
    </source>
</reference>
<evidence type="ECO:0000256" key="4">
    <source>
        <dbReference type="ARBA" id="ARBA00022502"/>
    </source>
</evidence>
<evidence type="ECO:0000256" key="5">
    <source>
        <dbReference type="ARBA" id="ARBA00022692"/>
    </source>
</evidence>
<evidence type="ECO:0000256" key="2">
    <source>
        <dbReference type="ARBA" id="ARBA00004687"/>
    </source>
</evidence>
<accession>A0A182MVH5</accession>
<feature type="signal peptide" evidence="10">
    <location>
        <begin position="1"/>
        <end position="26"/>
    </location>
</feature>
<reference evidence="12" key="1">
    <citation type="submission" date="2013-09" db="EMBL/GenBank/DDBJ databases">
        <title>The Genome Sequence of Anopheles culicifacies species A.</title>
        <authorList>
            <consortium name="The Broad Institute Genomics Platform"/>
            <person name="Neafsey D.E."/>
            <person name="Besansky N."/>
            <person name="Howell P."/>
            <person name="Walton C."/>
            <person name="Young S.K."/>
            <person name="Zeng Q."/>
            <person name="Gargeya S."/>
            <person name="Fitzgerald M."/>
            <person name="Haas B."/>
            <person name="Abouelleil A."/>
            <person name="Allen A.W."/>
            <person name="Alvarado L."/>
            <person name="Arachchi H.M."/>
            <person name="Berlin A.M."/>
            <person name="Chapman S.B."/>
            <person name="Gainer-Dewar J."/>
            <person name="Goldberg J."/>
            <person name="Griggs A."/>
            <person name="Gujja S."/>
            <person name="Hansen M."/>
            <person name="Howarth C."/>
            <person name="Imamovic A."/>
            <person name="Ireland A."/>
            <person name="Larimer J."/>
            <person name="McCowan C."/>
            <person name="Murphy C."/>
            <person name="Pearson M."/>
            <person name="Poon T.W."/>
            <person name="Priest M."/>
            <person name="Roberts A."/>
            <person name="Saif S."/>
            <person name="Shea T."/>
            <person name="Sisk P."/>
            <person name="Sykes S."/>
            <person name="Wortman J."/>
            <person name="Nusbaum C."/>
            <person name="Birren B."/>
        </authorList>
    </citation>
    <scope>NUCLEOTIDE SEQUENCE [LARGE SCALE GENOMIC DNA]</scope>
    <source>
        <strain evidence="12">A-37</strain>
    </source>
</reference>
<dbReference type="VEuPathDB" id="VectorBase:ACUA027251"/>
<evidence type="ECO:0000256" key="7">
    <source>
        <dbReference type="ARBA" id="ARBA00022989"/>
    </source>
</evidence>
<evidence type="ECO:0000256" key="6">
    <source>
        <dbReference type="ARBA" id="ARBA00022824"/>
    </source>
</evidence>
<keyword evidence="4 10" id="KW-0337">GPI-anchor biosynthesis</keyword>
<dbReference type="InterPro" id="IPR013233">
    <property type="entry name" value="PIG-X/PBN1"/>
</dbReference>
<comment type="subcellular location">
    <subcellularLocation>
        <location evidence="1 10">Endoplasmic reticulum membrane</location>
        <topology evidence="1 10">Single-pass membrane protein</topology>
    </subcellularLocation>
</comment>
<dbReference type="SMART" id="SM00780">
    <property type="entry name" value="PIG-X"/>
    <property type="match status" value="1"/>
</dbReference>
<evidence type="ECO:0000256" key="1">
    <source>
        <dbReference type="ARBA" id="ARBA00004389"/>
    </source>
</evidence>
<dbReference type="GO" id="GO:0006506">
    <property type="term" value="P:GPI anchor biosynthetic process"/>
    <property type="evidence" value="ECO:0007669"/>
    <property type="project" value="UniProtKB-UniPathway"/>
</dbReference>
<dbReference type="UniPathway" id="UPA00196"/>
<evidence type="ECO:0000313" key="12">
    <source>
        <dbReference type="Proteomes" id="UP000075883"/>
    </source>
</evidence>
<dbReference type="GO" id="GO:0005789">
    <property type="term" value="C:endoplasmic reticulum membrane"/>
    <property type="evidence" value="ECO:0007669"/>
    <property type="project" value="UniProtKB-SubCell"/>
</dbReference>
<dbReference type="PANTHER" id="PTHR28650:SF1">
    <property type="entry name" value="PHOSPHATIDYLINOSITOL-GLYCAN BIOSYNTHESIS CLASS X PROTEIN"/>
    <property type="match status" value="1"/>
</dbReference>
<dbReference type="EMBL" id="AXCM01007649">
    <property type="status" value="NOT_ANNOTATED_CDS"/>
    <property type="molecule type" value="Genomic_DNA"/>
</dbReference>
<dbReference type="InterPro" id="IPR040039">
    <property type="entry name" value="PIGX"/>
</dbReference>
<dbReference type="Proteomes" id="UP000075883">
    <property type="component" value="Unassembled WGS sequence"/>
</dbReference>
<name>A0A182MVH5_9DIPT</name>
<keyword evidence="6 10" id="KW-0256">Endoplasmic reticulum</keyword>
<dbReference type="Pfam" id="PF08320">
    <property type="entry name" value="PIG-X"/>
    <property type="match status" value="1"/>
</dbReference>
<evidence type="ECO:0000256" key="8">
    <source>
        <dbReference type="ARBA" id="ARBA00023136"/>
    </source>
</evidence>
<keyword evidence="12" id="KW-1185">Reference proteome</keyword>
<dbReference type="AlphaFoldDB" id="A0A182MVH5"/>
<feature type="chain" id="PRO_5025074017" description="Phosphatidylinositol-glycan biosynthesis class X protein" evidence="10">
    <location>
        <begin position="27"/>
        <end position="248"/>
    </location>
</feature>
<comment type="pathway">
    <text evidence="2 10">Glycolipid biosynthesis; glycosylphosphatidylinositol-anchor biosynthesis.</text>
</comment>
<evidence type="ECO:0000256" key="9">
    <source>
        <dbReference type="ARBA" id="ARBA00023180"/>
    </source>
</evidence>
<keyword evidence="10" id="KW-0732">Signal</keyword>
<sequence length="248" mass="28069">MVSTSSTIHTVSAVLAFIVWIPSSEALSAFLNVAIHNSGFHRDIHYGLRFGGIGRMSCELLLVQQLPAAIYVNTDQLVDMKRFHKINSYVPLYVDVEKPTSKSDPFTVYLYESVRREINITLPIHFRYHDPSGRKFERIQVESPTLYVRCSNVHASKYPLRTVGKANLPCSDSAEIEDYDKLHQAELCEWDEMEFNNLPTVISVLIPVGNSGSYGFVLPATIIVSWIGSMYLIYVILKVGRKVNKKLL</sequence>
<keyword evidence="5 10" id="KW-0812">Transmembrane</keyword>
<protein>
    <recommendedName>
        <fullName evidence="10">Phosphatidylinositol-glycan biosynthesis class X protein</fullName>
    </recommendedName>
</protein>
<dbReference type="STRING" id="139723.A0A182MVH5"/>
<evidence type="ECO:0000313" key="11">
    <source>
        <dbReference type="EnsemblMetazoa" id="ACUA027251-PA"/>
    </source>
</evidence>
<evidence type="ECO:0000256" key="3">
    <source>
        <dbReference type="ARBA" id="ARBA00010345"/>
    </source>
</evidence>
<keyword evidence="7 10" id="KW-1133">Transmembrane helix</keyword>
<organism evidence="11 12">
    <name type="scientific">Anopheles culicifacies</name>
    <dbReference type="NCBI Taxonomy" id="139723"/>
    <lineage>
        <taxon>Eukaryota</taxon>
        <taxon>Metazoa</taxon>
        <taxon>Ecdysozoa</taxon>
        <taxon>Arthropoda</taxon>
        <taxon>Hexapoda</taxon>
        <taxon>Insecta</taxon>
        <taxon>Pterygota</taxon>
        <taxon>Neoptera</taxon>
        <taxon>Endopterygota</taxon>
        <taxon>Diptera</taxon>
        <taxon>Nematocera</taxon>
        <taxon>Culicoidea</taxon>
        <taxon>Culicidae</taxon>
        <taxon>Anophelinae</taxon>
        <taxon>Anopheles</taxon>
        <taxon>culicifacies species complex</taxon>
    </lineage>
</organism>
<comment type="function">
    <text evidence="10">Stabilizing subunit of the glycosylphosphatidylinositol-mannosyltransferase I complex which catalyzes the transfer of the first mannose, via an alpha-1,4 bond from a dolichol-phosphate-mannose (Dol-P-Man) to the glucosaminyl acyl phosphatidylinositol (GlcN-(acyl)PI) intermediate to generate alpha-D-Man-(1-&gt;4)-alpha-D-GlcN-(1-&gt;6)-(1-radyl,2-acyl-sn-glycero-3-phospho)-2-acyl-inositol and participates in the sixth step of the glycosylphosphatidylinositol-anchor biosynthesis. Probably acts by stabilizing the mannosyltransferase PIGM.</text>
</comment>
<dbReference type="EnsemblMetazoa" id="ACUA027251-RA">
    <property type="protein sequence ID" value="ACUA027251-PA"/>
    <property type="gene ID" value="ACUA027251"/>
</dbReference>
<evidence type="ECO:0000256" key="10">
    <source>
        <dbReference type="RuleBase" id="RU366056"/>
    </source>
</evidence>
<proteinExistence type="inferred from homology"/>
<keyword evidence="8 10" id="KW-0472">Membrane</keyword>